<dbReference type="EMBL" id="JAZGQO010000021">
    <property type="protein sequence ID" value="KAK6166658.1"/>
    <property type="molecule type" value="Genomic_DNA"/>
</dbReference>
<feature type="compositionally biased region" description="Polar residues" evidence="2">
    <location>
        <begin position="151"/>
        <end position="164"/>
    </location>
</feature>
<comment type="caution">
    <text evidence="3">The sequence shown here is derived from an EMBL/GenBank/DDBJ whole genome shotgun (WGS) entry which is preliminary data.</text>
</comment>
<name>A0AAN8G2N0_PATCE</name>
<evidence type="ECO:0000256" key="1">
    <source>
        <dbReference type="SAM" id="Coils"/>
    </source>
</evidence>
<proteinExistence type="predicted"/>
<gene>
    <name evidence="3" type="ORF">SNE40_023298</name>
</gene>
<evidence type="ECO:0000313" key="3">
    <source>
        <dbReference type="EMBL" id="KAK6166658.1"/>
    </source>
</evidence>
<feature type="region of interest" description="Disordered" evidence="2">
    <location>
        <begin position="146"/>
        <end position="186"/>
    </location>
</feature>
<feature type="region of interest" description="Disordered" evidence="2">
    <location>
        <begin position="83"/>
        <end position="123"/>
    </location>
</feature>
<feature type="compositionally biased region" description="Basic and acidic residues" evidence="2">
    <location>
        <begin position="264"/>
        <end position="295"/>
    </location>
</feature>
<evidence type="ECO:0000313" key="4">
    <source>
        <dbReference type="Proteomes" id="UP001347796"/>
    </source>
</evidence>
<sequence length="426" mass="49517">MSKRKKHRHCHRRKYNKINTLGPETQTCDLKTNITKHKKIKRKKKRNKSKHDEVKDFNVEPLGSDCDVKDELSLSLKNLSQETRITTQKTTMPSEKGGNSAALPTQNRKQLESDKDNTTSTVKELTLTNSSDFVNCDINIGESRKDDISSEYKTSSSKQHTNITDRCGRNQKKRIRKSNSIDKHENTNVFSHRHGIDKKDGVQLSIKTKKKKKRCQSRQVICGDEHQENTVHLDNMEHRDNTEHPDNMEHRDNMVHSQKANRKNNTEQRAKAGHRNNAEHLDDQTNDDHQKKTHDVESENYKYMVTLYNLWRDVIQQDILIHNQRLQLEKTKLETKQLIREKLNQEEQLAELHLLVGSLNKIIEEKDADISSLKQDFNYIQGLIEDNHGLVINHESLTEIQHRISDGVTMINSLANMLQSGMFDSK</sequence>
<keyword evidence="1" id="KW-0175">Coiled coil</keyword>
<dbReference type="Proteomes" id="UP001347796">
    <property type="component" value="Unassembled WGS sequence"/>
</dbReference>
<evidence type="ECO:0000256" key="2">
    <source>
        <dbReference type="SAM" id="MobiDB-lite"/>
    </source>
</evidence>
<feature type="region of interest" description="Disordered" evidence="2">
    <location>
        <begin position="256"/>
        <end position="295"/>
    </location>
</feature>
<feature type="compositionally biased region" description="Polar residues" evidence="2">
    <location>
        <begin position="83"/>
        <end position="93"/>
    </location>
</feature>
<keyword evidence="4" id="KW-1185">Reference proteome</keyword>
<reference evidence="3 4" key="1">
    <citation type="submission" date="2024-01" db="EMBL/GenBank/DDBJ databases">
        <title>The genome of the rayed Mediterranean limpet Patella caerulea (Linnaeus, 1758).</title>
        <authorList>
            <person name="Anh-Thu Weber A."/>
            <person name="Halstead-Nussloch G."/>
        </authorList>
    </citation>
    <scope>NUCLEOTIDE SEQUENCE [LARGE SCALE GENOMIC DNA]</scope>
    <source>
        <strain evidence="3">AATW-2023a</strain>
        <tissue evidence="3">Whole specimen</tissue>
    </source>
</reference>
<accession>A0AAN8G2N0</accession>
<feature type="coiled-coil region" evidence="1">
    <location>
        <begin position="321"/>
        <end position="348"/>
    </location>
</feature>
<protein>
    <submittedName>
        <fullName evidence="3">Uncharacterized protein</fullName>
    </submittedName>
</protein>
<organism evidence="3 4">
    <name type="scientific">Patella caerulea</name>
    <name type="common">Rayed Mediterranean limpet</name>
    <dbReference type="NCBI Taxonomy" id="87958"/>
    <lineage>
        <taxon>Eukaryota</taxon>
        <taxon>Metazoa</taxon>
        <taxon>Spiralia</taxon>
        <taxon>Lophotrochozoa</taxon>
        <taxon>Mollusca</taxon>
        <taxon>Gastropoda</taxon>
        <taxon>Patellogastropoda</taxon>
        <taxon>Patelloidea</taxon>
        <taxon>Patellidae</taxon>
        <taxon>Patella</taxon>
    </lineage>
</organism>
<dbReference type="AlphaFoldDB" id="A0AAN8G2N0"/>